<reference evidence="1" key="1">
    <citation type="journal article" date="2014" name="Nucleic Acids Res.">
        <title>The evolutionary dynamics of variant antigen genes in Babesia reveal a history of genomic innovation underlying host-parasite interaction.</title>
        <authorList>
            <person name="Jackson A.P."/>
            <person name="Otto T.D."/>
            <person name="Darby A."/>
            <person name="Ramaprasad A."/>
            <person name="Xia D."/>
            <person name="Echaide I.E."/>
            <person name="Farber M."/>
            <person name="Gahlot S."/>
            <person name="Gamble J."/>
            <person name="Gupta D."/>
            <person name="Gupta Y."/>
            <person name="Jackson L."/>
            <person name="Malandrin L."/>
            <person name="Malas T.B."/>
            <person name="Moussa E."/>
            <person name="Nair M."/>
            <person name="Reid A.J."/>
            <person name="Sanders M."/>
            <person name="Sharma J."/>
            <person name="Tracey A."/>
            <person name="Quail M.A."/>
            <person name="Weir W."/>
            <person name="Wastling J.M."/>
            <person name="Hall N."/>
            <person name="Willadsen P."/>
            <person name="Lingelbach K."/>
            <person name="Shiels B."/>
            <person name="Tait A."/>
            <person name="Berriman M."/>
            <person name="Allred D.R."/>
            <person name="Pain A."/>
        </authorList>
    </citation>
    <scope>NUCLEOTIDE SEQUENCE</scope>
    <source>
        <strain evidence="1">1802A</strain>
    </source>
</reference>
<evidence type="ECO:0000313" key="2">
    <source>
        <dbReference type="Proteomes" id="UP001195914"/>
    </source>
</evidence>
<dbReference type="Proteomes" id="UP001195914">
    <property type="component" value="Unassembled WGS sequence"/>
</dbReference>
<organism evidence="1 2">
    <name type="scientific">Babesia divergens</name>
    <dbReference type="NCBI Taxonomy" id="32595"/>
    <lineage>
        <taxon>Eukaryota</taxon>
        <taxon>Sar</taxon>
        <taxon>Alveolata</taxon>
        <taxon>Apicomplexa</taxon>
        <taxon>Aconoidasida</taxon>
        <taxon>Piroplasmida</taxon>
        <taxon>Babesiidae</taxon>
        <taxon>Babesia</taxon>
    </lineage>
</organism>
<dbReference type="AlphaFoldDB" id="A0AAD9GFJ9"/>
<gene>
    <name evidence="1" type="ORF">X943_002396</name>
</gene>
<sequence>MLKNRLLDIEGKLARCQLLFDQLLDCLAHFNTIEELSGIFKTYVKGLDYSKVFSAIAFTLCSLHYVKLKLEGKNPRTHPISSQLLRDSYNPYVRAMAALPFRAIS</sequence>
<evidence type="ECO:0000313" key="1">
    <source>
        <dbReference type="EMBL" id="KAK1937504.1"/>
    </source>
</evidence>
<accession>A0AAD9GFJ9</accession>
<dbReference type="EMBL" id="JAHBMH010000033">
    <property type="protein sequence ID" value="KAK1937504.1"/>
    <property type="molecule type" value="Genomic_DNA"/>
</dbReference>
<reference evidence="1" key="2">
    <citation type="submission" date="2021-05" db="EMBL/GenBank/DDBJ databases">
        <authorList>
            <person name="Pain A."/>
        </authorList>
    </citation>
    <scope>NUCLEOTIDE SEQUENCE</scope>
    <source>
        <strain evidence="1">1802A</strain>
    </source>
</reference>
<protein>
    <submittedName>
        <fullName evidence="1">Uncharacterized protein</fullName>
    </submittedName>
</protein>
<keyword evidence="2" id="KW-1185">Reference proteome</keyword>
<proteinExistence type="predicted"/>
<comment type="caution">
    <text evidence="1">The sequence shown here is derived from an EMBL/GenBank/DDBJ whole genome shotgun (WGS) entry which is preliminary data.</text>
</comment>
<name>A0AAD9GFJ9_BABDI</name>